<dbReference type="HOGENOM" id="CLU_072493_1_0_9"/>
<dbReference type="AlphaFoldDB" id="B0MEI9"/>
<dbReference type="Pfam" id="PF01978">
    <property type="entry name" value="TrmB"/>
    <property type="match status" value="1"/>
</dbReference>
<protein>
    <submittedName>
        <fullName evidence="3">Sugar-specific transcriptional regulator, TrmB family</fullName>
    </submittedName>
</protein>
<proteinExistence type="predicted"/>
<evidence type="ECO:0000313" key="3">
    <source>
        <dbReference type="EMBL" id="EDR97377.1"/>
    </source>
</evidence>
<dbReference type="InterPro" id="IPR036388">
    <property type="entry name" value="WH-like_DNA-bd_sf"/>
</dbReference>
<dbReference type="InterPro" id="IPR051797">
    <property type="entry name" value="TrmB-like"/>
</dbReference>
<reference evidence="3" key="1">
    <citation type="submission" date="2007-11" db="EMBL/GenBank/DDBJ databases">
        <authorList>
            <person name="Fulton L."/>
            <person name="Clifton S."/>
            <person name="Fulton B."/>
            <person name="Xu J."/>
            <person name="Minx P."/>
            <person name="Pepin K.H."/>
            <person name="Johnson M."/>
            <person name="Thiruvilangam P."/>
            <person name="Bhonagiri V."/>
            <person name="Nash W.E."/>
            <person name="Mardis E.R."/>
            <person name="Wilson R.K."/>
        </authorList>
    </citation>
    <scope>NUCLEOTIDE SEQUENCE [LARGE SCALE GENOMIC DNA]</scope>
    <source>
        <strain evidence="3">DSM 14662</strain>
    </source>
</reference>
<feature type="domain" description="Transcription regulator TrmB C-terminal" evidence="2">
    <location>
        <begin position="136"/>
        <end position="220"/>
    </location>
</feature>
<dbReference type="Proteomes" id="UP000004935">
    <property type="component" value="Unassembled WGS sequence"/>
</dbReference>
<dbReference type="eggNOG" id="COG1378">
    <property type="taxonomic scope" value="Bacteria"/>
</dbReference>
<accession>B0MEI9</accession>
<dbReference type="Pfam" id="PF11495">
    <property type="entry name" value="Regulator_TrmB"/>
    <property type="match status" value="1"/>
</dbReference>
<evidence type="ECO:0000259" key="2">
    <source>
        <dbReference type="Pfam" id="PF11495"/>
    </source>
</evidence>
<evidence type="ECO:0000259" key="1">
    <source>
        <dbReference type="Pfam" id="PF01978"/>
    </source>
</evidence>
<comment type="caution">
    <text evidence="3">The sequence shown here is derived from an EMBL/GenBank/DDBJ whole genome shotgun (WGS) entry which is preliminary data.</text>
</comment>
<dbReference type="InterPro" id="IPR002831">
    <property type="entry name" value="Tscrpt_reg_TrmB_N"/>
</dbReference>
<dbReference type="PANTHER" id="PTHR34293:SF1">
    <property type="entry name" value="HTH-TYPE TRANSCRIPTIONAL REGULATOR TRMBL2"/>
    <property type="match status" value="1"/>
</dbReference>
<evidence type="ECO:0000313" key="4">
    <source>
        <dbReference type="Proteomes" id="UP000004935"/>
    </source>
</evidence>
<gene>
    <name evidence="3" type="ORF">ANACAC_01984</name>
</gene>
<dbReference type="PANTHER" id="PTHR34293">
    <property type="entry name" value="HTH-TYPE TRANSCRIPTIONAL REGULATOR TRMBL2"/>
    <property type="match status" value="1"/>
</dbReference>
<reference evidence="3" key="2">
    <citation type="submission" date="2013-11" db="EMBL/GenBank/DDBJ databases">
        <title>Draft genome sequence of Anaerostipes caccae (DSM 14662).</title>
        <authorList>
            <person name="Sudarsanam P."/>
            <person name="Ley R."/>
            <person name="Guruge J."/>
            <person name="Turnbaugh P.J."/>
            <person name="Mahowald M."/>
            <person name="Liep D."/>
            <person name="Gordon J."/>
        </authorList>
    </citation>
    <scope>NUCLEOTIDE SEQUENCE</scope>
    <source>
        <strain evidence="3">DSM 14662</strain>
    </source>
</reference>
<name>B0MEI9_ANACD</name>
<sequence>MIIFLLSFIDKKMSPYYSIPIKEHEWRRRMENVECLMNFGLTRQEANLYVLLVLEGELNGYEAAKKSGISRSNTYNALAGLVEKGAAYMSEEDTVKYQAVPVEEFCDNKIRDLKKSKKELAAKLPKQRINKGAYLTIKGERQILDKFTNMLRETKERVYVSASNEKLNMFREYFTDLAGRGIKVVIITNEPFELKGAIIYLTEHKKEQIRLITDSTYVLTGDLVDRYNAACLYSSNHNLAEVFKDALANEIKLLEIKKGNQ</sequence>
<dbReference type="EMBL" id="ABAX03000013">
    <property type="protein sequence ID" value="EDR97377.1"/>
    <property type="molecule type" value="Genomic_DNA"/>
</dbReference>
<dbReference type="Gene3D" id="1.10.10.10">
    <property type="entry name" value="Winged helix-like DNA-binding domain superfamily/Winged helix DNA-binding domain"/>
    <property type="match status" value="1"/>
</dbReference>
<keyword evidence="4" id="KW-1185">Reference proteome</keyword>
<feature type="domain" description="Transcription regulator TrmB N-terminal" evidence="1">
    <location>
        <begin position="36"/>
        <end position="103"/>
    </location>
</feature>
<dbReference type="STRING" id="411490.ANACAC_01984"/>
<dbReference type="CDD" id="cd09124">
    <property type="entry name" value="PLDc_like_TrmB_middle"/>
    <property type="match status" value="1"/>
</dbReference>
<organism evidence="3 4">
    <name type="scientific">Anaerostipes caccae (strain DSM 14662 / CCUG 47493 / JCM 13470 / NCIMB 13811 / L1-92)</name>
    <dbReference type="NCBI Taxonomy" id="411490"/>
    <lineage>
        <taxon>Bacteria</taxon>
        <taxon>Bacillati</taxon>
        <taxon>Bacillota</taxon>
        <taxon>Clostridia</taxon>
        <taxon>Lachnospirales</taxon>
        <taxon>Lachnospiraceae</taxon>
        <taxon>Anaerostipes</taxon>
    </lineage>
</organism>
<dbReference type="InterPro" id="IPR021586">
    <property type="entry name" value="Tscrpt_reg_TrmB_C"/>
</dbReference>